<reference evidence="2 3" key="1">
    <citation type="journal article" date="2015" name="PLoS ONE">
        <title>Rice-Infecting Pseudomonas Genomes Are Highly Accessorized and Harbor Multiple Putative Virulence Mechanisms to Cause Sheath Brown Rot.</title>
        <authorList>
            <person name="Quibod I.L."/>
            <person name="Grande G."/>
            <person name="Oreiro E.G."/>
            <person name="Borja F.N."/>
            <person name="Dossa G.S."/>
            <person name="Mauleon R."/>
            <person name="Cruz C.V."/>
            <person name="Oliva R."/>
        </authorList>
    </citation>
    <scope>NUCLEOTIDE SEQUENCE [LARGE SCALE GENOMIC DNA]</scope>
    <source>
        <strain evidence="2 3">IRRI 6609</strain>
    </source>
</reference>
<accession>A0A0N0E4X0</accession>
<dbReference type="Pfam" id="PF01584">
    <property type="entry name" value="CheW"/>
    <property type="match status" value="1"/>
</dbReference>
<dbReference type="STRING" id="50340.PF66_01776"/>
<dbReference type="PROSITE" id="PS50851">
    <property type="entry name" value="CHEW"/>
    <property type="match status" value="1"/>
</dbReference>
<dbReference type="RefSeq" id="WP_054062470.1">
    <property type="nucleotide sequence ID" value="NZ_JSYZ01000005.1"/>
</dbReference>
<proteinExistence type="predicted"/>
<dbReference type="GO" id="GO:0006935">
    <property type="term" value="P:chemotaxis"/>
    <property type="evidence" value="ECO:0007669"/>
    <property type="project" value="InterPro"/>
</dbReference>
<dbReference type="EMBL" id="JSYZ01000005">
    <property type="protein sequence ID" value="KPA91753.1"/>
    <property type="molecule type" value="Genomic_DNA"/>
</dbReference>
<dbReference type="Gene3D" id="2.30.30.40">
    <property type="entry name" value="SH3 Domains"/>
    <property type="match status" value="1"/>
</dbReference>
<dbReference type="Proteomes" id="UP000037931">
    <property type="component" value="Unassembled WGS sequence"/>
</dbReference>
<dbReference type="PATRIC" id="fig|50340.43.peg.5033"/>
<feature type="domain" description="CheW-like" evidence="1">
    <location>
        <begin position="17"/>
        <end position="161"/>
    </location>
</feature>
<evidence type="ECO:0000259" key="1">
    <source>
        <dbReference type="PROSITE" id="PS50851"/>
    </source>
</evidence>
<keyword evidence="3" id="KW-1185">Reference proteome</keyword>
<dbReference type="PANTHER" id="PTHR22617">
    <property type="entry name" value="CHEMOTAXIS SENSOR HISTIDINE KINASE-RELATED"/>
    <property type="match status" value="1"/>
</dbReference>
<dbReference type="InterPro" id="IPR039315">
    <property type="entry name" value="CheW"/>
</dbReference>
<dbReference type="SMART" id="SM00260">
    <property type="entry name" value="CheW"/>
    <property type="match status" value="1"/>
</dbReference>
<comment type="caution">
    <text evidence="2">The sequence shown here is derived from an EMBL/GenBank/DDBJ whole genome shotgun (WGS) entry which is preliminary data.</text>
</comment>
<dbReference type="OrthoDB" id="9790406at2"/>
<organism evidence="2 3">
    <name type="scientific">Pseudomonas asplenii</name>
    <dbReference type="NCBI Taxonomy" id="53407"/>
    <lineage>
        <taxon>Bacteria</taxon>
        <taxon>Pseudomonadati</taxon>
        <taxon>Pseudomonadota</taxon>
        <taxon>Gammaproteobacteria</taxon>
        <taxon>Pseudomonadales</taxon>
        <taxon>Pseudomonadaceae</taxon>
        <taxon>Pseudomonas</taxon>
    </lineage>
</organism>
<dbReference type="Gene3D" id="2.40.50.180">
    <property type="entry name" value="CheA-289, Domain 4"/>
    <property type="match status" value="1"/>
</dbReference>
<evidence type="ECO:0000313" key="3">
    <source>
        <dbReference type="Proteomes" id="UP000037931"/>
    </source>
</evidence>
<dbReference type="AlphaFoldDB" id="A0A0N0E4X0"/>
<dbReference type="PANTHER" id="PTHR22617:SF41">
    <property type="entry name" value="CHEMOTAXIS SIGNAL TRANSDUCTION SYSTEM ADAPTOR PROTEIN CHEW"/>
    <property type="match status" value="1"/>
</dbReference>
<dbReference type="InterPro" id="IPR036061">
    <property type="entry name" value="CheW-like_dom_sf"/>
</dbReference>
<protein>
    <submittedName>
        <fullName evidence="2">Chemotaxis signal transduction protein</fullName>
    </submittedName>
</protein>
<dbReference type="SUPFAM" id="SSF50341">
    <property type="entry name" value="CheW-like"/>
    <property type="match status" value="1"/>
</dbReference>
<name>A0A0N0E4X0_9PSED</name>
<gene>
    <name evidence="2" type="ORF">PF66_01776</name>
</gene>
<dbReference type="GO" id="GO:0007165">
    <property type="term" value="P:signal transduction"/>
    <property type="evidence" value="ECO:0007669"/>
    <property type="project" value="InterPro"/>
</dbReference>
<evidence type="ECO:0000313" key="2">
    <source>
        <dbReference type="EMBL" id="KPA91753.1"/>
    </source>
</evidence>
<dbReference type="GO" id="GO:0005829">
    <property type="term" value="C:cytosol"/>
    <property type="evidence" value="ECO:0007669"/>
    <property type="project" value="TreeGrafter"/>
</dbReference>
<dbReference type="InterPro" id="IPR002545">
    <property type="entry name" value="CheW-lke_dom"/>
</dbReference>
<sequence>MSSFFSRSGDAALPDAPQQYLTFTLAKEVFAVGTRSVREIIECASLTPVPMMPSCVLGVINLRGGVVPIMDLRQRFGAGQTTLNRRSCIVILEVERDDLRQVMGIVVEAVNAVIEINTQDMEPAPSFGAHIRTDFIHGMAKLDGRLVVMLDIGRVLSLDDLQGLVEVGRAGNMPLSA</sequence>